<evidence type="ECO:0008006" key="4">
    <source>
        <dbReference type="Google" id="ProtNLM"/>
    </source>
</evidence>
<keyword evidence="1" id="KW-1133">Transmembrane helix</keyword>
<evidence type="ECO:0000313" key="3">
    <source>
        <dbReference type="Proteomes" id="UP000184932"/>
    </source>
</evidence>
<name>A0A1N6FSH0_9RHOB</name>
<protein>
    <recommendedName>
        <fullName evidence="4">NADH dehydrogenase subunit 6</fullName>
    </recommendedName>
</protein>
<feature type="transmembrane region" description="Helical" evidence="1">
    <location>
        <begin position="33"/>
        <end position="58"/>
    </location>
</feature>
<dbReference type="EMBL" id="FSRL01000001">
    <property type="protein sequence ID" value="SIN98276.1"/>
    <property type="molecule type" value="Genomic_DNA"/>
</dbReference>
<dbReference type="STRING" id="1217970.SAMN05444002_1924"/>
<reference evidence="3" key="1">
    <citation type="submission" date="2016-11" db="EMBL/GenBank/DDBJ databases">
        <authorList>
            <person name="Varghese N."/>
            <person name="Submissions S."/>
        </authorList>
    </citation>
    <scope>NUCLEOTIDE SEQUENCE [LARGE SCALE GENOMIC DNA]</scope>
    <source>
        <strain evidence="3">DSM 29440</strain>
    </source>
</reference>
<accession>A0A1N6FSH0</accession>
<dbReference type="AlphaFoldDB" id="A0A1N6FSH0"/>
<evidence type="ECO:0000313" key="2">
    <source>
        <dbReference type="EMBL" id="SIN98276.1"/>
    </source>
</evidence>
<gene>
    <name evidence="2" type="ORF">SAMN05444002_1924</name>
</gene>
<keyword evidence="1" id="KW-0472">Membrane</keyword>
<keyword evidence="3" id="KW-1185">Reference proteome</keyword>
<evidence type="ECO:0000256" key="1">
    <source>
        <dbReference type="SAM" id="Phobius"/>
    </source>
</evidence>
<proteinExistence type="predicted"/>
<sequence length="68" mass="7379">MPVLVFLLMLVASLSVTIFVARRVPSALTAYPLGILAGGATFVALFLLFTFTLSFALLNEMPMFPRAE</sequence>
<keyword evidence="1" id="KW-0812">Transmembrane</keyword>
<organism evidence="2 3">
    <name type="scientific">Vannielia litorea</name>
    <dbReference type="NCBI Taxonomy" id="1217970"/>
    <lineage>
        <taxon>Bacteria</taxon>
        <taxon>Pseudomonadati</taxon>
        <taxon>Pseudomonadota</taxon>
        <taxon>Alphaproteobacteria</taxon>
        <taxon>Rhodobacterales</taxon>
        <taxon>Paracoccaceae</taxon>
        <taxon>Vannielia</taxon>
    </lineage>
</organism>
<dbReference type="Proteomes" id="UP000184932">
    <property type="component" value="Unassembled WGS sequence"/>
</dbReference>